<protein>
    <submittedName>
        <fullName evidence="6">IclR family transcriptional regulator</fullName>
    </submittedName>
</protein>
<dbReference type="SUPFAM" id="SSF55781">
    <property type="entry name" value="GAF domain-like"/>
    <property type="match status" value="1"/>
</dbReference>
<dbReference type="InterPro" id="IPR054844">
    <property type="entry name" value="TransRegBhcR"/>
</dbReference>
<reference evidence="6" key="2">
    <citation type="journal article" date="2018" name="ISME J.">
        <title>A dynamic microbial community with high functional redundancy inhabits the cold, oxic subseafloor aquifer.</title>
        <authorList>
            <person name="Tully B.J."/>
            <person name="Wheat C.G."/>
            <person name="Glazer B.T."/>
            <person name="Huber J.A."/>
        </authorList>
    </citation>
    <scope>NUCLEOTIDE SEQUENCE</scope>
    <source>
        <strain evidence="6">NORP83</strain>
    </source>
</reference>
<gene>
    <name evidence="6" type="ORF">COB13_01295</name>
</gene>
<dbReference type="InterPro" id="IPR036390">
    <property type="entry name" value="WH_DNA-bd_sf"/>
</dbReference>
<dbReference type="Gene3D" id="1.10.10.10">
    <property type="entry name" value="Winged helix-like DNA-binding domain superfamily/Winged helix DNA-binding domain"/>
    <property type="match status" value="1"/>
</dbReference>
<feature type="domain" description="HTH iclR-type" evidence="4">
    <location>
        <begin position="26"/>
        <end position="87"/>
    </location>
</feature>
<dbReference type="GO" id="GO:0003677">
    <property type="term" value="F:DNA binding"/>
    <property type="evidence" value="ECO:0007669"/>
    <property type="project" value="UniProtKB-KW"/>
</dbReference>
<dbReference type="InterPro" id="IPR050707">
    <property type="entry name" value="HTH_MetabolicPath_Reg"/>
</dbReference>
<feature type="domain" description="IclR-ED" evidence="5">
    <location>
        <begin position="88"/>
        <end position="271"/>
    </location>
</feature>
<dbReference type="SUPFAM" id="SSF46785">
    <property type="entry name" value="Winged helix' DNA-binding domain"/>
    <property type="match status" value="1"/>
</dbReference>
<organism evidence="6">
    <name type="scientific">OCS116 cluster bacterium</name>
    <dbReference type="NCBI Taxonomy" id="2030921"/>
    <lineage>
        <taxon>Bacteria</taxon>
        <taxon>Pseudomonadati</taxon>
        <taxon>Pseudomonadota</taxon>
        <taxon>Alphaproteobacteria</taxon>
        <taxon>OCS116 cluster</taxon>
    </lineage>
</organism>
<evidence type="ECO:0000256" key="3">
    <source>
        <dbReference type="ARBA" id="ARBA00023163"/>
    </source>
</evidence>
<dbReference type="PROSITE" id="PS51077">
    <property type="entry name" value="HTH_ICLR"/>
    <property type="match status" value="1"/>
</dbReference>
<reference key="1">
    <citation type="submission" date="2017-08" db="EMBL/GenBank/DDBJ databases">
        <title>A dynamic microbial community with high functional redundancy inhabits the cold, oxic subseafloor aquifer.</title>
        <authorList>
            <person name="Tully B.J."/>
            <person name="Wheat C.G."/>
            <person name="Glazer B.T."/>
            <person name="Huber J.A."/>
        </authorList>
    </citation>
    <scope>NUCLEOTIDE SEQUENCE [LARGE SCALE GENOMIC DNA]</scope>
</reference>
<evidence type="ECO:0000256" key="2">
    <source>
        <dbReference type="ARBA" id="ARBA00023125"/>
    </source>
</evidence>
<dbReference type="Gene3D" id="3.30.450.40">
    <property type="match status" value="1"/>
</dbReference>
<dbReference type="SMART" id="SM00346">
    <property type="entry name" value="HTH_ICLR"/>
    <property type="match status" value="1"/>
</dbReference>
<dbReference type="EMBL" id="NVUS01000001">
    <property type="protein sequence ID" value="PCJ03892.1"/>
    <property type="molecule type" value="Genomic_DNA"/>
</dbReference>
<dbReference type="Pfam" id="PF09339">
    <property type="entry name" value="HTH_IclR"/>
    <property type="match status" value="1"/>
</dbReference>
<dbReference type="InterPro" id="IPR036388">
    <property type="entry name" value="WH-like_DNA-bd_sf"/>
</dbReference>
<evidence type="ECO:0000256" key="1">
    <source>
        <dbReference type="ARBA" id="ARBA00023015"/>
    </source>
</evidence>
<proteinExistence type="predicted"/>
<dbReference type="InterPro" id="IPR005471">
    <property type="entry name" value="Tscrpt_reg_IclR_N"/>
</dbReference>
<sequence>MAENTKEKRRRGRPKSVWAESHTTIVQALDRGLILLIELAKADKISLTELAKKVDLPPSTVHRLLNTLQKHEFAEFDKTTQDWMVGVEAFRIGNSFMARTNLIEAARGTMQNLMQDTGETANLGIASNGNVIFVNQIETNHPIRAFFPPGTRSHMHSSGIGKALLANYSADEVKKILTEKGQPSFTAKTLTTPETMFADLNTIRQRGWSLDDEERYSGMRCVAATIYNSLSEPIAGISVSGPSIRFSDTRIGELGPKVQHAANEVTRLIGGIKP</sequence>
<name>A0A2A4ZA41_9PROT</name>
<keyword evidence="2" id="KW-0238">DNA-binding</keyword>
<dbReference type="InterPro" id="IPR014757">
    <property type="entry name" value="Tscrpt_reg_IclR_C"/>
</dbReference>
<dbReference type="AlphaFoldDB" id="A0A2A4ZA41"/>
<dbReference type="InterPro" id="IPR029016">
    <property type="entry name" value="GAF-like_dom_sf"/>
</dbReference>
<comment type="caution">
    <text evidence="6">The sequence shown here is derived from an EMBL/GenBank/DDBJ whole genome shotgun (WGS) entry which is preliminary data.</text>
</comment>
<accession>A0A2A4ZA41</accession>
<dbReference type="PANTHER" id="PTHR30136:SF24">
    <property type="entry name" value="HTH-TYPE TRANSCRIPTIONAL REPRESSOR ALLR"/>
    <property type="match status" value="1"/>
</dbReference>
<evidence type="ECO:0000259" key="4">
    <source>
        <dbReference type="PROSITE" id="PS51077"/>
    </source>
</evidence>
<keyword evidence="1" id="KW-0805">Transcription regulation</keyword>
<evidence type="ECO:0000313" key="6">
    <source>
        <dbReference type="EMBL" id="PCJ03892.1"/>
    </source>
</evidence>
<keyword evidence="3" id="KW-0804">Transcription</keyword>
<dbReference type="GO" id="GO:0045892">
    <property type="term" value="P:negative regulation of DNA-templated transcription"/>
    <property type="evidence" value="ECO:0007669"/>
    <property type="project" value="TreeGrafter"/>
</dbReference>
<evidence type="ECO:0000259" key="5">
    <source>
        <dbReference type="PROSITE" id="PS51078"/>
    </source>
</evidence>
<dbReference type="NCBIfam" id="NF045644">
    <property type="entry name" value="TransRegBhcR"/>
    <property type="match status" value="1"/>
</dbReference>
<dbReference type="PROSITE" id="PS51078">
    <property type="entry name" value="ICLR_ED"/>
    <property type="match status" value="1"/>
</dbReference>
<dbReference type="PANTHER" id="PTHR30136">
    <property type="entry name" value="HELIX-TURN-HELIX TRANSCRIPTIONAL REGULATOR, ICLR FAMILY"/>
    <property type="match status" value="1"/>
</dbReference>
<dbReference type="Pfam" id="PF01614">
    <property type="entry name" value="IclR_C"/>
    <property type="match status" value="1"/>
</dbReference>
<dbReference type="GO" id="GO:0003700">
    <property type="term" value="F:DNA-binding transcription factor activity"/>
    <property type="evidence" value="ECO:0007669"/>
    <property type="project" value="TreeGrafter"/>
</dbReference>